<gene>
    <name evidence="9" type="primary">hnr</name>
    <name evidence="9" type="ORF">NCTC10738_00023</name>
</gene>
<evidence type="ECO:0000259" key="8">
    <source>
        <dbReference type="PROSITE" id="PS50110"/>
    </source>
</evidence>
<keyword evidence="7" id="KW-0175">Coiled coil</keyword>
<accession>A0A379YH80</accession>
<feature type="coiled-coil region" evidence="7">
    <location>
        <begin position="134"/>
        <end position="161"/>
    </location>
</feature>
<dbReference type="Proteomes" id="UP000254069">
    <property type="component" value="Unassembled WGS sequence"/>
</dbReference>
<reference evidence="9 10" key="1">
    <citation type="submission" date="2018-06" db="EMBL/GenBank/DDBJ databases">
        <authorList>
            <consortium name="Pathogen Informatics"/>
            <person name="Doyle S."/>
        </authorList>
    </citation>
    <scope>NUCLEOTIDE SEQUENCE [LARGE SCALE GENOMIC DNA]</scope>
    <source>
        <strain evidence="9 10">NCTC10738</strain>
    </source>
</reference>
<dbReference type="InterPro" id="IPR039420">
    <property type="entry name" value="WalR-like"/>
</dbReference>
<dbReference type="InterPro" id="IPR001789">
    <property type="entry name" value="Sig_transdc_resp-reg_receiver"/>
</dbReference>
<keyword evidence="3" id="KW-0805">Transcription regulation</keyword>
<dbReference type="Pfam" id="PF00072">
    <property type="entry name" value="Response_reg"/>
    <property type="match status" value="1"/>
</dbReference>
<keyword evidence="1 6" id="KW-0597">Phosphoprotein</keyword>
<evidence type="ECO:0000313" key="10">
    <source>
        <dbReference type="Proteomes" id="UP000254069"/>
    </source>
</evidence>
<dbReference type="AlphaFoldDB" id="A0A379YH80"/>
<dbReference type="GO" id="GO:0006355">
    <property type="term" value="P:regulation of DNA-templated transcription"/>
    <property type="evidence" value="ECO:0007669"/>
    <property type="project" value="TreeGrafter"/>
</dbReference>
<feature type="domain" description="Response regulatory" evidence="8">
    <location>
        <begin position="7"/>
        <end position="121"/>
    </location>
</feature>
<evidence type="ECO:0000256" key="7">
    <source>
        <dbReference type="SAM" id="Coils"/>
    </source>
</evidence>
<dbReference type="GO" id="GO:0000156">
    <property type="term" value="F:phosphorelay response regulator activity"/>
    <property type="evidence" value="ECO:0007669"/>
    <property type="project" value="TreeGrafter"/>
</dbReference>
<name>A0A379YH80_9GAMM</name>
<dbReference type="InterPro" id="IPR011006">
    <property type="entry name" value="CheY-like_superfamily"/>
</dbReference>
<dbReference type="PANTHER" id="PTHR48111">
    <property type="entry name" value="REGULATOR OF RPOS"/>
    <property type="match status" value="1"/>
</dbReference>
<evidence type="ECO:0000313" key="9">
    <source>
        <dbReference type="EMBL" id="SUI45131.1"/>
    </source>
</evidence>
<evidence type="ECO:0000256" key="3">
    <source>
        <dbReference type="ARBA" id="ARBA00023015"/>
    </source>
</evidence>
<protein>
    <submittedName>
        <fullName evidence="9">Response regulator of RpoS</fullName>
    </submittedName>
</protein>
<dbReference type="EMBL" id="UGYO01000001">
    <property type="protein sequence ID" value="SUI45131.1"/>
    <property type="molecule type" value="Genomic_DNA"/>
</dbReference>
<proteinExistence type="predicted"/>
<dbReference type="SUPFAM" id="SSF52172">
    <property type="entry name" value="CheY-like"/>
    <property type="match status" value="1"/>
</dbReference>
<keyword evidence="2" id="KW-0902">Two-component regulatory system</keyword>
<keyword evidence="5" id="KW-0804">Transcription</keyword>
<organism evidence="9 10">
    <name type="scientific">Shewanella algae</name>
    <dbReference type="NCBI Taxonomy" id="38313"/>
    <lineage>
        <taxon>Bacteria</taxon>
        <taxon>Pseudomonadati</taxon>
        <taxon>Pseudomonadota</taxon>
        <taxon>Gammaproteobacteria</taxon>
        <taxon>Alteromonadales</taxon>
        <taxon>Shewanellaceae</taxon>
        <taxon>Shewanella</taxon>
    </lineage>
</organism>
<sequence>MALNSLNVLLVEDDPVFRNIVAAFLTGRGANVVEAEDGEQGLQSFKSQKYDVVVADLSMPRMGGLEMLKAMSRINPAIPSIVISGNQVMADVVEALRIGASDYLVKPVSDLYSIEHAINQCLTVPEQEQNTLNRDVEELSFMELNENLALLEQNAEAARCVQQQLFPASRIEYPKARLDYSLFKHEQVSPYFIDSAMVGNNHLIMYMAHFHPEDNRAAFASVLMRSFVNQKLKLNRNGVSSVVIEPFNMLSYLNDRLVKSGLDLYCDMIYIAIELDSYRAAIAQAGRGLRCYIRNQDGLTPLALADSLQLGLLEWGKPATQFRSLMPGERLCIVTSEAEHRQLLQQDKFLGLTFNPKIPQGGFLQLAF</sequence>
<evidence type="ECO:0000256" key="6">
    <source>
        <dbReference type="PROSITE-ProRule" id="PRU00169"/>
    </source>
</evidence>
<evidence type="ECO:0000256" key="1">
    <source>
        <dbReference type="ARBA" id="ARBA00022553"/>
    </source>
</evidence>
<dbReference type="RefSeq" id="WP_115388929.1">
    <property type="nucleotide sequence ID" value="NZ_JADZGZ010000031.1"/>
</dbReference>
<dbReference type="InterPro" id="IPR036457">
    <property type="entry name" value="PPM-type-like_dom_sf"/>
</dbReference>
<dbReference type="Gene3D" id="3.60.40.10">
    <property type="entry name" value="PPM-type phosphatase domain"/>
    <property type="match status" value="1"/>
</dbReference>
<evidence type="ECO:0000256" key="5">
    <source>
        <dbReference type="ARBA" id="ARBA00023163"/>
    </source>
</evidence>
<dbReference type="GO" id="GO:0005829">
    <property type="term" value="C:cytosol"/>
    <property type="evidence" value="ECO:0007669"/>
    <property type="project" value="TreeGrafter"/>
</dbReference>
<dbReference type="PROSITE" id="PS50110">
    <property type="entry name" value="RESPONSE_REGULATORY"/>
    <property type="match status" value="1"/>
</dbReference>
<dbReference type="GO" id="GO:0000976">
    <property type="term" value="F:transcription cis-regulatory region binding"/>
    <property type="evidence" value="ECO:0007669"/>
    <property type="project" value="TreeGrafter"/>
</dbReference>
<keyword evidence="4" id="KW-0238">DNA-binding</keyword>
<dbReference type="Gene3D" id="3.40.50.2300">
    <property type="match status" value="1"/>
</dbReference>
<evidence type="ECO:0000256" key="4">
    <source>
        <dbReference type="ARBA" id="ARBA00023125"/>
    </source>
</evidence>
<dbReference type="SMART" id="SM00448">
    <property type="entry name" value="REC"/>
    <property type="match status" value="1"/>
</dbReference>
<evidence type="ECO:0000256" key="2">
    <source>
        <dbReference type="ARBA" id="ARBA00023012"/>
    </source>
</evidence>
<dbReference type="PANTHER" id="PTHR48111:SF1">
    <property type="entry name" value="TWO-COMPONENT RESPONSE REGULATOR ORR33"/>
    <property type="match status" value="1"/>
</dbReference>
<dbReference type="GO" id="GO:0032993">
    <property type="term" value="C:protein-DNA complex"/>
    <property type="evidence" value="ECO:0007669"/>
    <property type="project" value="TreeGrafter"/>
</dbReference>
<feature type="modified residue" description="4-aspartylphosphate" evidence="6">
    <location>
        <position position="56"/>
    </location>
</feature>
<keyword evidence="10" id="KW-1185">Reference proteome</keyword>